<evidence type="ECO:0000256" key="1">
    <source>
        <dbReference type="ARBA" id="ARBA00008645"/>
    </source>
</evidence>
<dbReference type="InterPro" id="IPR029058">
    <property type="entry name" value="AB_hydrolase_fold"/>
</dbReference>
<comment type="similarity">
    <text evidence="1">Belongs to the AB hydrolase superfamily.</text>
</comment>
<dbReference type="Gene3D" id="3.40.50.1820">
    <property type="entry name" value="alpha/beta hydrolase"/>
    <property type="match status" value="1"/>
</dbReference>
<dbReference type="Pfam" id="PF12697">
    <property type="entry name" value="Abhydrolase_6"/>
    <property type="match status" value="1"/>
</dbReference>
<proteinExistence type="inferred from homology"/>
<name>A0A4Z0PE58_9BACT</name>
<dbReference type="PRINTS" id="PR00111">
    <property type="entry name" value="ABHYDROLASE"/>
</dbReference>
<protein>
    <submittedName>
        <fullName evidence="3">Alpha/beta hydrolase</fullName>
    </submittedName>
</protein>
<evidence type="ECO:0000313" key="3">
    <source>
        <dbReference type="EMBL" id="TGE10538.1"/>
    </source>
</evidence>
<dbReference type="PANTHER" id="PTHR43039">
    <property type="entry name" value="ESTERASE-RELATED"/>
    <property type="match status" value="1"/>
</dbReference>
<reference evidence="3 4" key="1">
    <citation type="submission" date="2019-04" db="EMBL/GenBank/DDBJ databases">
        <authorList>
            <person name="Feng G."/>
            <person name="Zhang J."/>
            <person name="Zhu H."/>
        </authorList>
    </citation>
    <scope>NUCLEOTIDE SEQUENCE [LARGE SCALE GENOMIC DNA]</scope>
    <source>
        <strain evidence="3 4">92R-1</strain>
    </source>
</reference>
<gene>
    <name evidence="3" type="ORF">EU556_06945</name>
</gene>
<comment type="caution">
    <text evidence="3">The sequence shown here is derived from an EMBL/GenBank/DDBJ whole genome shotgun (WGS) entry which is preliminary data.</text>
</comment>
<dbReference type="OrthoDB" id="9780932at2"/>
<sequence length="294" mass="32428">MQFRTVTFPSSLTPGQPFVNQSLEALEYTHPLLQRNKVRVIGSGEQVLLFCHGFGCSQHIWRYLTTSLATRYKLVLFDYVGSGESDLQAYEPVKYSSLEGYAQDIVDICQVLNLRDVVLVGHSIGATIAMLAAIQEPAYFAKCIMLAPSPCYTNEPGYHGGFEREDVHQLLQLMDADYSSWANMFATILMGARNESSLGEELAGFFCNTDPQIAKQFATTAFLADNRAEVPLLNIPTLILQCSQDAVAPEEVGEYLHAHLPQSTLVKLQATGHCPHLSAPLETLTAMETFLSAN</sequence>
<keyword evidence="3" id="KW-0378">Hydrolase</keyword>
<dbReference type="GO" id="GO:0016787">
    <property type="term" value="F:hydrolase activity"/>
    <property type="evidence" value="ECO:0007669"/>
    <property type="project" value="UniProtKB-KW"/>
</dbReference>
<evidence type="ECO:0000313" key="4">
    <source>
        <dbReference type="Proteomes" id="UP000298337"/>
    </source>
</evidence>
<dbReference type="Proteomes" id="UP000298337">
    <property type="component" value="Unassembled WGS sequence"/>
</dbReference>
<keyword evidence="4" id="KW-1185">Reference proteome</keyword>
<dbReference type="RefSeq" id="WP_135432452.1">
    <property type="nucleotide sequence ID" value="NZ_SRLA01000001.1"/>
</dbReference>
<organism evidence="3 4">
    <name type="scientific">Hymenobacter fodinae</name>
    <dbReference type="NCBI Taxonomy" id="2510796"/>
    <lineage>
        <taxon>Bacteria</taxon>
        <taxon>Pseudomonadati</taxon>
        <taxon>Bacteroidota</taxon>
        <taxon>Cytophagia</taxon>
        <taxon>Cytophagales</taxon>
        <taxon>Hymenobacteraceae</taxon>
        <taxon>Hymenobacter</taxon>
    </lineage>
</organism>
<dbReference type="InterPro" id="IPR000073">
    <property type="entry name" value="AB_hydrolase_1"/>
</dbReference>
<evidence type="ECO:0000259" key="2">
    <source>
        <dbReference type="Pfam" id="PF12697"/>
    </source>
</evidence>
<accession>A0A4Z0PE58</accession>
<dbReference type="EMBL" id="SRLA01000001">
    <property type="protein sequence ID" value="TGE10538.1"/>
    <property type="molecule type" value="Genomic_DNA"/>
</dbReference>
<dbReference type="AlphaFoldDB" id="A0A4Z0PE58"/>
<feature type="domain" description="AB hydrolase-1" evidence="2">
    <location>
        <begin position="48"/>
        <end position="282"/>
    </location>
</feature>
<dbReference type="SUPFAM" id="SSF53474">
    <property type="entry name" value="alpha/beta-Hydrolases"/>
    <property type="match status" value="1"/>
</dbReference>